<protein>
    <submittedName>
        <fullName evidence="2">Uncharacterized protein</fullName>
    </submittedName>
</protein>
<evidence type="ECO:0000313" key="2">
    <source>
        <dbReference type="EMBL" id="CAB4294310.1"/>
    </source>
</evidence>
<reference evidence="3" key="1">
    <citation type="journal article" date="2020" name="Genome Biol.">
        <title>Gamete binning: chromosome-level and haplotype-resolved genome assembly enabled by high-throughput single-cell sequencing of gamete genomes.</title>
        <authorList>
            <person name="Campoy J.A."/>
            <person name="Sun H."/>
            <person name="Goel M."/>
            <person name="Jiao W.-B."/>
            <person name="Folz-Donahue K."/>
            <person name="Wang N."/>
            <person name="Rubio M."/>
            <person name="Liu C."/>
            <person name="Kukat C."/>
            <person name="Ruiz D."/>
            <person name="Huettel B."/>
            <person name="Schneeberger K."/>
        </authorList>
    </citation>
    <scope>NUCLEOTIDE SEQUENCE [LARGE SCALE GENOMIC DNA]</scope>
    <source>
        <strain evidence="3">cv. Rojo Pasion</strain>
    </source>
</reference>
<feature type="region of interest" description="Disordered" evidence="1">
    <location>
        <begin position="33"/>
        <end position="105"/>
    </location>
</feature>
<accession>A0A6J5VYC4</accession>
<evidence type="ECO:0000313" key="3">
    <source>
        <dbReference type="Proteomes" id="UP000507245"/>
    </source>
</evidence>
<sequence length="105" mass="11641">MMVKKRHIKRHMISNSRIKNPTMILFRINSKESHKGELSAANCGKGRKNKDAGYDSNSGRRVEKIRLQGTAAARYGGSGKEKTIGKRQQDTATRQDAVTRQGGKG</sequence>
<dbReference type="EMBL" id="CAEKKB010000001">
    <property type="protein sequence ID" value="CAB4294310.1"/>
    <property type="molecule type" value="Genomic_DNA"/>
</dbReference>
<feature type="compositionally biased region" description="Basic and acidic residues" evidence="1">
    <location>
        <begin position="79"/>
        <end position="89"/>
    </location>
</feature>
<name>A0A6J5VYC4_PRUAR</name>
<feature type="compositionally biased region" description="Basic and acidic residues" evidence="1">
    <location>
        <begin position="49"/>
        <end position="66"/>
    </location>
</feature>
<gene>
    <name evidence="2" type="ORF">ORAREDHAP_LOCUS4510</name>
</gene>
<dbReference type="Proteomes" id="UP000507245">
    <property type="component" value="Unassembled WGS sequence"/>
</dbReference>
<organism evidence="2 3">
    <name type="scientific">Prunus armeniaca</name>
    <name type="common">Apricot</name>
    <name type="synonym">Armeniaca vulgaris</name>
    <dbReference type="NCBI Taxonomy" id="36596"/>
    <lineage>
        <taxon>Eukaryota</taxon>
        <taxon>Viridiplantae</taxon>
        <taxon>Streptophyta</taxon>
        <taxon>Embryophyta</taxon>
        <taxon>Tracheophyta</taxon>
        <taxon>Spermatophyta</taxon>
        <taxon>Magnoliopsida</taxon>
        <taxon>eudicotyledons</taxon>
        <taxon>Gunneridae</taxon>
        <taxon>Pentapetalae</taxon>
        <taxon>rosids</taxon>
        <taxon>fabids</taxon>
        <taxon>Rosales</taxon>
        <taxon>Rosaceae</taxon>
        <taxon>Amygdaloideae</taxon>
        <taxon>Amygdaleae</taxon>
        <taxon>Prunus</taxon>
    </lineage>
</organism>
<keyword evidence="3" id="KW-1185">Reference proteome</keyword>
<evidence type="ECO:0000256" key="1">
    <source>
        <dbReference type="SAM" id="MobiDB-lite"/>
    </source>
</evidence>
<dbReference type="AlphaFoldDB" id="A0A6J5VYC4"/>
<proteinExistence type="predicted"/>